<evidence type="ECO:0000259" key="7">
    <source>
        <dbReference type="Pfam" id="PF20216"/>
    </source>
</evidence>
<feature type="transmembrane region" description="Helical" evidence="5">
    <location>
        <begin position="68"/>
        <end position="92"/>
    </location>
</feature>
<dbReference type="InterPro" id="IPR046483">
    <property type="entry name" value="DUF6576"/>
</dbReference>
<gene>
    <name evidence="8" type="ORF">METZ01_LOCUS69929</name>
</gene>
<feature type="domain" description="DUF6576" evidence="7">
    <location>
        <begin position="236"/>
        <end position="269"/>
    </location>
</feature>
<evidence type="ECO:0000256" key="2">
    <source>
        <dbReference type="ARBA" id="ARBA00022692"/>
    </source>
</evidence>
<dbReference type="Gene3D" id="1.20.1540.10">
    <property type="entry name" value="Rhomboid-like"/>
    <property type="match status" value="1"/>
</dbReference>
<reference evidence="8" key="1">
    <citation type="submission" date="2018-05" db="EMBL/GenBank/DDBJ databases">
        <authorList>
            <person name="Lanie J.A."/>
            <person name="Ng W.-L."/>
            <person name="Kazmierczak K.M."/>
            <person name="Andrzejewski T.M."/>
            <person name="Davidsen T.M."/>
            <person name="Wayne K.J."/>
            <person name="Tettelin H."/>
            <person name="Glass J.I."/>
            <person name="Rusch D."/>
            <person name="Podicherti R."/>
            <person name="Tsui H.-C.T."/>
            <person name="Winkler M.E."/>
        </authorList>
    </citation>
    <scope>NUCLEOTIDE SEQUENCE</scope>
</reference>
<dbReference type="Pfam" id="PF01694">
    <property type="entry name" value="Rhomboid"/>
    <property type="match status" value="1"/>
</dbReference>
<dbReference type="Pfam" id="PF20216">
    <property type="entry name" value="DUF6576"/>
    <property type="match status" value="1"/>
</dbReference>
<feature type="transmembrane region" description="Helical" evidence="5">
    <location>
        <begin position="130"/>
        <end position="149"/>
    </location>
</feature>
<dbReference type="EMBL" id="UINC01004819">
    <property type="protein sequence ID" value="SVA17075.1"/>
    <property type="molecule type" value="Genomic_DNA"/>
</dbReference>
<proteinExistence type="predicted"/>
<dbReference type="GO" id="GO:0016020">
    <property type="term" value="C:membrane"/>
    <property type="evidence" value="ECO:0007669"/>
    <property type="project" value="UniProtKB-SubCell"/>
</dbReference>
<evidence type="ECO:0000256" key="5">
    <source>
        <dbReference type="SAM" id="Phobius"/>
    </source>
</evidence>
<organism evidence="8">
    <name type="scientific">marine metagenome</name>
    <dbReference type="NCBI Taxonomy" id="408172"/>
    <lineage>
        <taxon>unclassified sequences</taxon>
        <taxon>metagenomes</taxon>
        <taxon>ecological metagenomes</taxon>
    </lineage>
</organism>
<keyword evidence="4 5" id="KW-0472">Membrane</keyword>
<dbReference type="SUPFAM" id="SSF144091">
    <property type="entry name" value="Rhomboid-like"/>
    <property type="match status" value="1"/>
</dbReference>
<feature type="transmembrane region" description="Helical" evidence="5">
    <location>
        <begin position="21"/>
        <end position="39"/>
    </location>
</feature>
<protein>
    <submittedName>
        <fullName evidence="8">Uncharacterized protein</fullName>
    </submittedName>
</protein>
<dbReference type="AlphaFoldDB" id="A0A381TLY6"/>
<dbReference type="SMART" id="SM01160">
    <property type="entry name" value="DUF1751"/>
    <property type="match status" value="1"/>
</dbReference>
<feature type="transmembrane region" description="Helical" evidence="5">
    <location>
        <begin position="186"/>
        <end position="206"/>
    </location>
</feature>
<comment type="subcellular location">
    <subcellularLocation>
        <location evidence="1">Membrane</location>
        <topology evidence="1">Multi-pass membrane protein</topology>
    </subcellularLocation>
</comment>
<accession>A0A381TLY6</accession>
<evidence type="ECO:0000259" key="6">
    <source>
        <dbReference type="Pfam" id="PF01694"/>
    </source>
</evidence>
<keyword evidence="3 5" id="KW-1133">Transmembrane helix</keyword>
<evidence type="ECO:0000313" key="8">
    <source>
        <dbReference type="EMBL" id="SVA17075.1"/>
    </source>
</evidence>
<feature type="transmembrane region" description="Helical" evidence="5">
    <location>
        <begin position="104"/>
        <end position="124"/>
    </location>
</feature>
<feature type="domain" description="Peptidase S54 rhomboid" evidence="6">
    <location>
        <begin position="64"/>
        <end position="204"/>
    </location>
</feature>
<dbReference type="InterPro" id="IPR035952">
    <property type="entry name" value="Rhomboid-like_sf"/>
</dbReference>
<evidence type="ECO:0000256" key="1">
    <source>
        <dbReference type="ARBA" id="ARBA00004141"/>
    </source>
</evidence>
<name>A0A381TLY6_9ZZZZ</name>
<dbReference type="PANTHER" id="PTHR43066">
    <property type="entry name" value="RHOMBOID-RELATED PROTEIN"/>
    <property type="match status" value="1"/>
</dbReference>
<dbReference type="PANTHER" id="PTHR43066:SF11">
    <property type="entry name" value="PEPTIDASE S54 RHOMBOID DOMAIN-CONTAINING PROTEIN"/>
    <property type="match status" value="1"/>
</dbReference>
<evidence type="ECO:0000256" key="4">
    <source>
        <dbReference type="ARBA" id="ARBA00023136"/>
    </source>
</evidence>
<sequence length="278" mass="31996">MRYQYTSPGFRQRFSPPTFTIPKGVKFLVIINIIVFILAELSGQKSILFTSFGLVPSEVWTNYKVWQLFTYLFIHGGFIHIFFNMFVLWMFGKDLEMQWGKNQFLFFYFTCGIGAGLITVLFGIYSIVPIVGASGAVYGLLVAYGFTYPNRMVYLYGLFPLKVKYMVLGLGVIAFIAFLSANQSNVSHITHLSGMVIGLLFIYFNVNWKNLKMGYYKLRLKNLKQKLPTNNGKEILMKKRVDEILDKLNESGWESLTDQEEKYLTQASKELFGDRPPN</sequence>
<keyword evidence="2 5" id="KW-0812">Transmembrane</keyword>
<feature type="transmembrane region" description="Helical" evidence="5">
    <location>
        <begin position="161"/>
        <end position="180"/>
    </location>
</feature>
<dbReference type="GO" id="GO:0004252">
    <property type="term" value="F:serine-type endopeptidase activity"/>
    <property type="evidence" value="ECO:0007669"/>
    <property type="project" value="InterPro"/>
</dbReference>
<evidence type="ECO:0000256" key="3">
    <source>
        <dbReference type="ARBA" id="ARBA00022989"/>
    </source>
</evidence>
<dbReference type="InterPro" id="IPR022764">
    <property type="entry name" value="Peptidase_S54_rhomboid_dom"/>
</dbReference>